<sequence>MLLHAPQDPDAPRALNLQRIPITGPLPTSFVPSGWLVEKQLTADLNADQRPDRVLMLNEKKVAQQENSGDERALVVLLAQPDGTWKRVGASNKVVYCKSCYGALSGPAGGFPDVNVKKGVVVIYQEGGSRQAWNTTTRFRYEPSTNRMRLIGVDEVVVDRANGDISTTSTNLLTGTQEVSEGRIDQDQVKKTRHSVKASKRYLEGFNPDEVWK</sequence>
<accession>A0A243WBW1</accession>
<evidence type="ECO:0000313" key="2">
    <source>
        <dbReference type="Proteomes" id="UP000194873"/>
    </source>
</evidence>
<reference evidence="1 2" key="1">
    <citation type="submission" date="2017-01" db="EMBL/GenBank/DDBJ databases">
        <title>A new Hymenobacter.</title>
        <authorList>
            <person name="Liang Y."/>
            <person name="Feng F."/>
        </authorList>
    </citation>
    <scope>NUCLEOTIDE SEQUENCE [LARGE SCALE GENOMIC DNA]</scope>
    <source>
        <strain evidence="1">MIMBbqt21</strain>
    </source>
</reference>
<dbReference type="EMBL" id="MTSE01000010">
    <property type="protein sequence ID" value="OUJ72498.1"/>
    <property type="molecule type" value="Genomic_DNA"/>
</dbReference>
<protein>
    <submittedName>
        <fullName evidence="1">Uncharacterized protein</fullName>
    </submittedName>
</protein>
<evidence type="ECO:0000313" key="1">
    <source>
        <dbReference type="EMBL" id="OUJ72498.1"/>
    </source>
</evidence>
<dbReference type="AlphaFoldDB" id="A0A243WBW1"/>
<dbReference type="Proteomes" id="UP000194873">
    <property type="component" value="Unassembled WGS sequence"/>
</dbReference>
<organism evidence="1 2">
    <name type="scientific">Hymenobacter crusticola</name>
    <dbReference type="NCBI Taxonomy" id="1770526"/>
    <lineage>
        <taxon>Bacteria</taxon>
        <taxon>Pseudomonadati</taxon>
        <taxon>Bacteroidota</taxon>
        <taxon>Cytophagia</taxon>
        <taxon>Cytophagales</taxon>
        <taxon>Hymenobacteraceae</taxon>
        <taxon>Hymenobacter</taxon>
    </lineage>
</organism>
<comment type="caution">
    <text evidence="1">The sequence shown here is derived from an EMBL/GenBank/DDBJ whole genome shotgun (WGS) entry which is preliminary data.</text>
</comment>
<keyword evidence="2" id="KW-1185">Reference proteome</keyword>
<name>A0A243WBW1_9BACT</name>
<gene>
    <name evidence="1" type="ORF">BXP70_18230</name>
</gene>
<proteinExistence type="predicted"/>